<name>A0ABT2G654_9BACT</name>
<feature type="domain" description="SCP" evidence="2">
    <location>
        <begin position="62"/>
        <end position="206"/>
    </location>
</feature>
<dbReference type="Pfam" id="PF00188">
    <property type="entry name" value="CAP"/>
    <property type="match status" value="1"/>
</dbReference>
<protein>
    <submittedName>
        <fullName evidence="3">CAP domain-containing protein</fullName>
    </submittedName>
</protein>
<comment type="caution">
    <text evidence="3">The sequence shown here is derived from an EMBL/GenBank/DDBJ whole genome shotgun (WGS) entry which is preliminary data.</text>
</comment>
<proteinExistence type="predicted"/>
<dbReference type="RefSeq" id="WP_259413079.1">
    <property type="nucleotide sequence ID" value="NZ_JANWGH010000001.1"/>
</dbReference>
<evidence type="ECO:0000256" key="1">
    <source>
        <dbReference type="SAM" id="SignalP"/>
    </source>
</evidence>
<dbReference type="CDD" id="cd05379">
    <property type="entry name" value="CAP_bacterial"/>
    <property type="match status" value="1"/>
</dbReference>
<evidence type="ECO:0000313" key="3">
    <source>
        <dbReference type="EMBL" id="MCS5489412.1"/>
    </source>
</evidence>
<dbReference type="InterPro" id="IPR035940">
    <property type="entry name" value="CAP_sf"/>
</dbReference>
<dbReference type="PANTHER" id="PTHR31157">
    <property type="entry name" value="SCP DOMAIN-CONTAINING PROTEIN"/>
    <property type="match status" value="1"/>
</dbReference>
<keyword evidence="1" id="KW-0732">Signal</keyword>
<sequence>MKKLFVLVIFLFQSTISHAQSWTAEDYEKMDWRGFLRLEAIYQELDPKEIDYPLLHAAIFYITNEQREIHGLPQLAYSLKIELLAADHARDMARYNFFSHQSKIRNKRKLRDRFQIQGLNPNLIAENISSTAGLDYEYGRQVSPPQTPGEFTYANKKEAIPSHTYISYAKEVVRLWMESPGHRANILNPSFKRLGCGSQVYGEKNFFNMPYFMNVQCFSD</sequence>
<dbReference type="InterPro" id="IPR014044">
    <property type="entry name" value="CAP_dom"/>
</dbReference>
<feature type="chain" id="PRO_5047293745" evidence="1">
    <location>
        <begin position="20"/>
        <end position="220"/>
    </location>
</feature>
<dbReference type="EMBL" id="JANWGH010000001">
    <property type="protein sequence ID" value="MCS5489412.1"/>
    <property type="molecule type" value="Genomic_DNA"/>
</dbReference>
<keyword evidence="4" id="KW-1185">Reference proteome</keyword>
<reference evidence="3 4" key="1">
    <citation type="submission" date="2022-08" db="EMBL/GenBank/DDBJ databases">
        <title>Algoriphagus sp. CAU 1643 isolated from mud.</title>
        <authorList>
            <person name="Kim W."/>
        </authorList>
    </citation>
    <scope>NUCLEOTIDE SEQUENCE [LARGE SCALE GENOMIC DNA]</scope>
    <source>
        <strain evidence="3 4">CAU 1643</strain>
    </source>
</reference>
<evidence type="ECO:0000313" key="4">
    <source>
        <dbReference type="Proteomes" id="UP001206788"/>
    </source>
</evidence>
<dbReference type="PANTHER" id="PTHR31157:SF1">
    <property type="entry name" value="SCP DOMAIN-CONTAINING PROTEIN"/>
    <property type="match status" value="1"/>
</dbReference>
<accession>A0ABT2G654</accession>
<dbReference type="SUPFAM" id="SSF55797">
    <property type="entry name" value="PR-1-like"/>
    <property type="match status" value="1"/>
</dbReference>
<dbReference type="Gene3D" id="3.40.33.10">
    <property type="entry name" value="CAP"/>
    <property type="match status" value="1"/>
</dbReference>
<organism evidence="3 4">
    <name type="scientific">Algoriphagus limi</name>
    <dbReference type="NCBI Taxonomy" id="2975273"/>
    <lineage>
        <taxon>Bacteria</taxon>
        <taxon>Pseudomonadati</taxon>
        <taxon>Bacteroidota</taxon>
        <taxon>Cytophagia</taxon>
        <taxon>Cytophagales</taxon>
        <taxon>Cyclobacteriaceae</taxon>
        <taxon>Algoriphagus</taxon>
    </lineage>
</organism>
<feature type="signal peptide" evidence="1">
    <location>
        <begin position="1"/>
        <end position="19"/>
    </location>
</feature>
<gene>
    <name evidence="3" type="ORF">NY014_03165</name>
</gene>
<evidence type="ECO:0000259" key="2">
    <source>
        <dbReference type="Pfam" id="PF00188"/>
    </source>
</evidence>
<dbReference type="Proteomes" id="UP001206788">
    <property type="component" value="Unassembled WGS sequence"/>
</dbReference>